<organism evidence="1 2">
    <name type="scientific">Candidatus Roizmanbacteria bacterium CG_4_10_14_0_8_um_filter_35_28</name>
    <dbReference type="NCBI Taxonomy" id="1974827"/>
    <lineage>
        <taxon>Bacteria</taxon>
        <taxon>Candidatus Roizmaniibacteriota</taxon>
    </lineage>
</organism>
<gene>
    <name evidence="1" type="ORF">COY88_00005</name>
</gene>
<evidence type="ECO:0008006" key="3">
    <source>
        <dbReference type="Google" id="ProtNLM"/>
    </source>
</evidence>
<proteinExistence type="predicted"/>
<evidence type="ECO:0000313" key="2">
    <source>
        <dbReference type="Proteomes" id="UP000230344"/>
    </source>
</evidence>
<sequence>MLFESLLKQLYPNQDNGKPTKTLGDIFGTTNFKNDFLQTVNQKSFALKTILNDIKNNDLQTAFNTAARIRNTTGHNLVWDDIFDKHDNYKKLYDQTMNAIFFIVTKKYS</sequence>
<name>A0A2M7QGN1_9BACT</name>
<dbReference type="AlphaFoldDB" id="A0A2M7QGN1"/>
<reference evidence="2" key="1">
    <citation type="submission" date="2017-09" db="EMBL/GenBank/DDBJ databases">
        <title>Depth-based differentiation of microbial function through sediment-hosted aquifers and enrichment of novel symbionts in the deep terrestrial subsurface.</title>
        <authorList>
            <person name="Probst A.J."/>
            <person name="Ladd B."/>
            <person name="Jarett J.K."/>
            <person name="Geller-Mcgrath D.E."/>
            <person name="Sieber C.M.K."/>
            <person name="Emerson J.B."/>
            <person name="Anantharaman K."/>
            <person name="Thomas B.C."/>
            <person name="Malmstrom R."/>
            <person name="Stieglmeier M."/>
            <person name="Klingl A."/>
            <person name="Woyke T."/>
            <person name="Ryan C.M."/>
            <person name="Banfield J.F."/>
        </authorList>
    </citation>
    <scope>NUCLEOTIDE SEQUENCE [LARGE SCALE GENOMIC DNA]</scope>
</reference>
<comment type="caution">
    <text evidence="1">The sequence shown here is derived from an EMBL/GenBank/DDBJ whole genome shotgun (WGS) entry which is preliminary data.</text>
</comment>
<accession>A0A2M7QGN1</accession>
<protein>
    <recommendedName>
        <fullName evidence="3">Abortive infection protein-like C-terminal domain-containing protein</fullName>
    </recommendedName>
</protein>
<dbReference type="EMBL" id="PFLH01000001">
    <property type="protein sequence ID" value="PIY71493.1"/>
    <property type="molecule type" value="Genomic_DNA"/>
</dbReference>
<dbReference type="Proteomes" id="UP000230344">
    <property type="component" value="Unassembled WGS sequence"/>
</dbReference>
<evidence type="ECO:0000313" key="1">
    <source>
        <dbReference type="EMBL" id="PIY71493.1"/>
    </source>
</evidence>